<proteinExistence type="predicted"/>
<protein>
    <submittedName>
        <fullName evidence="2">Sulfotransferase domain-containing protein</fullName>
    </submittedName>
</protein>
<dbReference type="Proteomes" id="UP001257234">
    <property type="component" value="Unassembled WGS sequence"/>
</dbReference>
<evidence type="ECO:0000259" key="1">
    <source>
        <dbReference type="Pfam" id="PF00685"/>
    </source>
</evidence>
<accession>A0ABU1EQA9</accession>
<dbReference type="PANTHER" id="PTHR10704">
    <property type="entry name" value="CARBOHYDRATE SULFOTRANSFERASE"/>
    <property type="match status" value="1"/>
</dbReference>
<dbReference type="RefSeq" id="WP_309561453.1">
    <property type="nucleotide sequence ID" value="NZ_JAVJIU010000003.1"/>
</dbReference>
<dbReference type="Pfam" id="PF00685">
    <property type="entry name" value="Sulfotransfer_1"/>
    <property type="match status" value="1"/>
</dbReference>
<keyword evidence="3" id="KW-1185">Reference proteome</keyword>
<evidence type="ECO:0000313" key="2">
    <source>
        <dbReference type="EMBL" id="MDR5590577.1"/>
    </source>
</evidence>
<evidence type="ECO:0000313" key="3">
    <source>
        <dbReference type="Proteomes" id="UP001257234"/>
    </source>
</evidence>
<dbReference type="InterPro" id="IPR051135">
    <property type="entry name" value="Gal/GlcNAc/GalNAc_ST"/>
</dbReference>
<reference evidence="3" key="1">
    <citation type="submission" date="2023-07" db="EMBL/GenBank/DDBJ databases">
        <title>Christiangramia sp. SM2212., a novel bacterium of the family Flavobacteriaceae isolated from the sea sediment.</title>
        <authorList>
            <person name="Wang J."/>
            <person name="Zhang X."/>
        </authorList>
    </citation>
    <scope>NUCLEOTIDE SEQUENCE [LARGE SCALE GENOMIC DNA]</scope>
    <source>
        <strain evidence="3">SM2212</strain>
    </source>
</reference>
<dbReference type="InterPro" id="IPR000863">
    <property type="entry name" value="Sulfotransferase_dom"/>
</dbReference>
<dbReference type="PANTHER" id="PTHR10704:SF71">
    <property type="entry name" value="CARBOHYDRATE SULFOTRANSFERASE 1-LIKE"/>
    <property type="match status" value="1"/>
</dbReference>
<sequence length="269" mass="31683">MNKVAIFSVPRSGSSWLGQILNSNENVEFKFQPNYAYSFPLELTENDSSEDINLFFEELRNTQDSFVNGKITISSKKGIEFNKKDTSCLVFKETHYINVLPNLLKKSNIKILGLIRSPFAVINSWIKIPKEFNPEWDLKEEWENASIKNSNKKSHYFGYNKWKEAAFLFLDLQEKYPDRFKIINYNSFLSSKISLTKEIYNFCGLEMSDQTLKFIEDSSTKNDADDAYSIFKRKDKDDQWSSELPQFIINQIRKDEDFKTLNKIFRWIP</sequence>
<dbReference type="SUPFAM" id="SSF52540">
    <property type="entry name" value="P-loop containing nucleoside triphosphate hydrolases"/>
    <property type="match status" value="1"/>
</dbReference>
<dbReference type="InterPro" id="IPR027417">
    <property type="entry name" value="P-loop_NTPase"/>
</dbReference>
<feature type="domain" description="Sulfotransferase" evidence="1">
    <location>
        <begin position="3"/>
        <end position="252"/>
    </location>
</feature>
<dbReference type="EMBL" id="JAVJIU010000003">
    <property type="protein sequence ID" value="MDR5590577.1"/>
    <property type="molecule type" value="Genomic_DNA"/>
</dbReference>
<comment type="caution">
    <text evidence="2">The sequence shown here is derived from an EMBL/GenBank/DDBJ whole genome shotgun (WGS) entry which is preliminary data.</text>
</comment>
<organism evidence="2 3">
    <name type="scientific">Christiangramia sediminicola</name>
    <dbReference type="NCBI Taxonomy" id="3073267"/>
    <lineage>
        <taxon>Bacteria</taxon>
        <taxon>Pseudomonadati</taxon>
        <taxon>Bacteroidota</taxon>
        <taxon>Flavobacteriia</taxon>
        <taxon>Flavobacteriales</taxon>
        <taxon>Flavobacteriaceae</taxon>
        <taxon>Christiangramia</taxon>
    </lineage>
</organism>
<dbReference type="Gene3D" id="3.40.50.300">
    <property type="entry name" value="P-loop containing nucleotide triphosphate hydrolases"/>
    <property type="match status" value="1"/>
</dbReference>
<name>A0ABU1EQA9_9FLAO</name>
<gene>
    <name evidence="2" type="ORF">RE431_07995</name>
</gene>